<evidence type="ECO:0008006" key="3">
    <source>
        <dbReference type="Google" id="ProtNLM"/>
    </source>
</evidence>
<sequence>MRASIDLQFPVPTDAVVRLVNDVEFIRLKAEHVGSRVVQVDVTPGPDGSFTSSVRRTIASDQIPPQVRSFVGNELEIRQTEAWAEPMDGPQGQRHGTVSVEITGAPVRLTGSILLVPTADGSRMTYTGEVKSPIPIFGASIEAAATEAIRSALTQEAAYATVWLAGQEPS</sequence>
<keyword evidence="2" id="KW-1185">Reference proteome</keyword>
<dbReference type="AlphaFoldDB" id="A0A1G6QMX2"/>
<dbReference type="RefSeq" id="WP_175559108.1">
    <property type="nucleotide sequence ID" value="NZ_FMYH01000004.1"/>
</dbReference>
<dbReference type="Gene3D" id="3.30.530.20">
    <property type="match status" value="1"/>
</dbReference>
<evidence type="ECO:0000313" key="1">
    <source>
        <dbReference type="EMBL" id="SDC93086.1"/>
    </source>
</evidence>
<dbReference type="SUPFAM" id="SSF55961">
    <property type="entry name" value="Bet v1-like"/>
    <property type="match status" value="1"/>
</dbReference>
<name>A0A1G6QMX2_9MICO</name>
<dbReference type="STRING" id="1814289.SAMN05216410_2575"/>
<accession>A0A1G6QMX2</accession>
<proteinExistence type="predicted"/>
<gene>
    <name evidence="1" type="ORF">SAMN05216410_2575</name>
</gene>
<protein>
    <recommendedName>
        <fullName evidence="3">DUF2505 domain-containing protein</fullName>
    </recommendedName>
</protein>
<evidence type="ECO:0000313" key="2">
    <source>
        <dbReference type="Proteomes" id="UP000199039"/>
    </source>
</evidence>
<dbReference type="InterPro" id="IPR019639">
    <property type="entry name" value="DUF2505"/>
</dbReference>
<dbReference type="Proteomes" id="UP000199039">
    <property type="component" value="Unassembled WGS sequence"/>
</dbReference>
<organism evidence="1 2">
    <name type="scientific">Sanguibacter gelidistatuariae</name>
    <dbReference type="NCBI Taxonomy" id="1814289"/>
    <lineage>
        <taxon>Bacteria</taxon>
        <taxon>Bacillati</taxon>
        <taxon>Actinomycetota</taxon>
        <taxon>Actinomycetes</taxon>
        <taxon>Micrococcales</taxon>
        <taxon>Sanguibacteraceae</taxon>
        <taxon>Sanguibacter</taxon>
    </lineage>
</organism>
<dbReference type="InterPro" id="IPR023393">
    <property type="entry name" value="START-like_dom_sf"/>
</dbReference>
<reference evidence="1 2" key="1">
    <citation type="submission" date="2016-09" db="EMBL/GenBank/DDBJ databases">
        <authorList>
            <person name="Capua I."/>
            <person name="De Benedictis P."/>
            <person name="Joannis T."/>
            <person name="Lombin L.H."/>
            <person name="Cattoli G."/>
        </authorList>
    </citation>
    <scope>NUCLEOTIDE SEQUENCE [LARGE SCALE GENOMIC DNA]</scope>
    <source>
        <strain evidence="1 2">ISLP-3</strain>
    </source>
</reference>
<dbReference type="Pfam" id="PF10698">
    <property type="entry name" value="DUF2505"/>
    <property type="match status" value="1"/>
</dbReference>
<dbReference type="EMBL" id="FMYH01000004">
    <property type="protein sequence ID" value="SDC93086.1"/>
    <property type="molecule type" value="Genomic_DNA"/>
</dbReference>